<gene>
    <name evidence="1" type="ORF">CPELLU_LOCUS7769</name>
</gene>
<evidence type="ECO:0000313" key="2">
    <source>
        <dbReference type="Proteomes" id="UP000789759"/>
    </source>
</evidence>
<dbReference type="EMBL" id="CAJVQA010005308">
    <property type="protein sequence ID" value="CAG8617837.1"/>
    <property type="molecule type" value="Genomic_DNA"/>
</dbReference>
<name>A0A9N9GQ10_9GLOM</name>
<accession>A0A9N9GQ10</accession>
<protein>
    <submittedName>
        <fullName evidence="1">22514_t:CDS:1</fullName>
    </submittedName>
</protein>
<keyword evidence="2" id="KW-1185">Reference proteome</keyword>
<proteinExistence type="predicted"/>
<sequence>MPWSSSTSISIKISISTSTSDYMDDDDIYSVDPPVTTEDLYDLVKAASYLFLQRYWETLKEIRLIALFLDPRIKHLKFFIELDKSPIMSTLELTTTNDLIAALYSSKEPNNEILNKTEVDCYFRELAEKIGCNPLAW</sequence>
<dbReference type="Proteomes" id="UP000789759">
    <property type="component" value="Unassembled WGS sequence"/>
</dbReference>
<dbReference type="AlphaFoldDB" id="A0A9N9GQ10"/>
<organism evidence="1 2">
    <name type="scientific">Cetraspora pellucida</name>
    <dbReference type="NCBI Taxonomy" id="1433469"/>
    <lineage>
        <taxon>Eukaryota</taxon>
        <taxon>Fungi</taxon>
        <taxon>Fungi incertae sedis</taxon>
        <taxon>Mucoromycota</taxon>
        <taxon>Glomeromycotina</taxon>
        <taxon>Glomeromycetes</taxon>
        <taxon>Diversisporales</taxon>
        <taxon>Gigasporaceae</taxon>
        <taxon>Cetraspora</taxon>
    </lineage>
</organism>
<reference evidence="1" key="1">
    <citation type="submission" date="2021-06" db="EMBL/GenBank/DDBJ databases">
        <authorList>
            <person name="Kallberg Y."/>
            <person name="Tangrot J."/>
            <person name="Rosling A."/>
        </authorList>
    </citation>
    <scope>NUCLEOTIDE SEQUENCE</scope>
    <source>
        <strain evidence="1">FL966</strain>
    </source>
</reference>
<dbReference type="OrthoDB" id="2422886at2759"/>
<comment type="caution">
    <text evidence="1">The sequence shown here is derived from an EMBL/GenBank/DDBJ whole genome shotgun (WGS) entry which is preliminary data.</text>
</comment>
<evidence type="ECO:0000313" key="1">
    <source>
        <dbReference type="EMBL" id="CAG8617837.1"/>
    </source>
</evidence>